<dbReference type="Proteomes" id="UP000651452">
    <property type="component" value="Unassembled WGS sequence"/>
</dbReference>
<evidence type="ECO:0000313" key="3">
    <source>
        <dbReference type="Proteomes" id="UP000651452"/>
    </source>
</evidence>
<reference evidence="2" key="1">
    <citation type="submission" date="2018-12" db="EMBL/GenBank/DDBJ databases">
        <authorList>
            <person name="Syme R.A."/>
            <person name="Farfan-Caceres L."/>
            <person name="Lichtenzveig J."/>
        </authorList>
    </citation>
    <scope>NUCLEOTIDE SEQUENCE</scope>
    <source>
        <strain evidence="2">Al4</strain>
    </source>
</reference>
<gene>
    <name evidence="2" type="ORF">EKO04_002592</name>
</gene>
<keyword evidence="3" id="KW-1185">Reference proteome</keyword>
<comment type="caution">
    <text evidence="2">The sequence shown here is derived from an EMBL/GenBank/DDBJ whole genome shotgun (WGS) entry which is preliminary data.</text>
</comment>
<proteinExistence type="predicted"/>
<dbReference type="AlphaFoldDB" id="A0A8H7MG22"/>
<accession>A0A8H7MG22</accession>
<feature type="compositionally biased region" description="Acidic residues" evidence="1">
    <location>
        <begin position="62"/>
        <end position="72"/>
    </location>
</feature>
<dbReference type="OrthoDB" id="3780680at2759"/>
<reference evidence="2" key="2">
    <citation type="submission" date="2020-09" db="EMBL/GenBank/DDBJ databases">
        <title>Reference genome assembly for Australian Ascochyta lentis isolate Al4.</title>
        <authorList>
            <person name="Lee R.C."/>
            <person name="Farfan-Caceres L.M."/>
            <person name="Debler J.W."/>
            <person name="Williams A.H."/>
            <person name="Henares B.M."/>
        </authorList>
    </citation>
    <scope>NUCLEOTIDE SEQUENCE</scope>
    <source>
        <strain evidence="2">Al4</strain>
    </source>
</reference>
<evidence type="ECO:0000313" key="2">
    <source>
        <dbReference type="EMBL" id="KAF9699321.1"/>
    </source>
</evidence>
<protein>
    <submittedName>
        <fullName evidence="2">Uncharacterized protein</fullName>
    </submittedName>
</protein>
<name>A0A8H7MG22_9PLEO</name>
<evidence type="ECO:0000256" key="1">
    <source>
        <dbReference type="SAM" id="MobiDB-lite"/>
    </source>
</evidence>
<feature type="region of interest" description="Disordered" evidence="1">
    <location>
        <begin position="145"/>
        <end position="166"/>
    </location>
</feature>
<organism evidence="2 3">
    <name type="scientific">Ascochyta lentis</name>
    <dbReference type="NCBI Taxonomy" id="205686"/>
    <lineage>
        <taxon>Eukaryota</taxon>
        <taxon>Fungi</taxon>
        <taxon>Dikarya</taxon>
        <taxon>Ascomycota</taxon>
        <taxon>Pezizomycotina</taxon>
        <taxon>Dothideomycetes</taxon>
        <taxon>Pleosporomycetidae</taxon>
        <taxon>Pleosporales</taxon>
        <taxon>Pleosporineae</taxon>
        <taxon>Didymellaceae</taxon>
        <taxon>Ascochyta</taxon>
    </lineage>
</organism>
<sequence length="235" mass="25663">MDYNYETSMSASEFRPMTVSPSMSPQLNKTICGCRCGCGCGCAGHGNVDVCARVSDVESETAVESSNSDDDQGFSPGPEAHNNRLNGHATDQSYHSLLSPHALSHRTIVWLLDGAEDLDHSELLTGWEQVSARLPLHESCENLPESLSNEPCSTGPRSNEASDHRSIQRISPGPGIGGWFIPESTWVEDVQLVYYFDVRPLRLSAEYQHARGKAVAHLVTPDELSFQGMGQERSA</sequence>
<feature type="region of interest" description="Disordered" evidence="1">
    <location>
        <begin position="62"/>
        <end position="88"/>
    </location>
</feature>
<dbReference type="EMBL" id="RZGK01000004">
    <property type="protein sequence ID" value="KAF9699321.1"/>
    <property type="molecule type" value="Genomic_DNA"/>
</dbReference>
<feature type="compositionally biased region" description="Polar residues" evidence="1">
    <location>
        <begin position="145"/>
        <end position="159"/>
    </location>
</feature>